<sequence length="121" mass="13963">MKLEVSVWDFIGLKLDVYKVLTDYKKVTMETWSASLTDDDNYDTVFAVKTINPTVKKVVVSNDGDYLNRLTLEEVKNKSTIYVEMDIDNGYALHYCQLKSDIGSFVFRGLNEKREIVQATY</sequence>
<evidence type="ECO:0000313" key="2">
    <source>
        <dbReference type="Proteomes" id="UP000430670"/>
    </source>
</evidence>
<dbReference type="AlphaFoldDB" id="A0A6I3SPZ5"/>
<dbReference type="EMBL" id="WNKU01000049">
    <property type="protein sequence ID" value="MTV50969.1"/>
    <property type="molecule type" value="Genomic_DNA"/>
</dbReference>
<keyword evidence="2" id="KW-1185">Reference proteome</keyword>
<dbReference type="RefSeq" id="WP_155478051.1">
    <property type="nucleotide sequence ID" value="NZ_WNKU01000049.1"/>
</dbReference>
<evidence type="ECO:0000313" key="1">
    <source>
        <dbReference type="EMBL" id="MTV50969.1"/>
    </source>
</evidence>
<accession>A0A6I3SPZ5</accession>
<dbReference type="OrthoDB" id="2592364at2"/>
<dbReference type="Proteomes" id="UP000430670">
    <property type="component" value="Unassembled WGS sequence"/>
</dbReference>
<proteinExistence type="predicted"/>
<protein>
    <submittedName>
        <fullName evidence="1">Uncharacterized protein</fullName>
    </submittedName>
</protein>
<name>A0A6I3SPZ5_HELMO</name>
<organism evidence="1 2">
    <name type="scientific">Heliobacterium mobile</name>
    <name type="common">Heliobacillus mobilis</name>
    <dbReference type="NCBI Taxonomy" id="28064"/>
    <lineage>
        <taxon>Bacteria</taxon>
        <taxon>Bacillati</taxon>
        <taxon>Bacillota</taxon>
        <taxon>Clostridia</taxon>
        <taxon>Eubacteriales</taxon>
        <taxon>Heliobacteriaceae</taxon>
        <taxon>Heliobacterium</taxon>
    </lineage>
</organism>
<reference evidence="1 2" key="1">
    <citation type="submission" date="2019-11" db="EMBL/GenBank/DDBJ databases">
        <title>Whole-genome sequence of a the green, strictly anaerobic photosynthetic bacterium Heliobacillus mobilis DSM 6151.</title>
        <authorList>
            <person name="Kyndt J.A."/>
            <person name="Meyer T.E."/>
        </authorList>
    </citation>
    <scope>NUCLEOTIDE SEQUENCE [LARGE SCALE GENOMIC DNA]</scope>
    <source>
        <strain evidence="1 2">DSM 6151</strain>
    </source>
</reference>
<gene>
    <name evidence="1" type="ORF">GJ688_18800</name>
</gene>
<comment type="caution">
    <text evidence="1">The sequence shown here is derived from an EMBL/GenBank/DDBJ whole genome shotgun (WGS) entry which is preliminary data.</text>
</comment>